<evidence type="ECO:0000256" key="4">
    <source>
        <dbReference type="SAM" id="MobiDB-lite"/>
    </source>
</evidence>
<feature type="compositionally biased region" description="Polar residues" evidence="4">
    <location>
        <begin position="101"/>
        <end position="110"/>
    </location>
</feature>
<proteinExistence type="predicted"/>
<gene>
    <name evidence="9" type="ORF">BCR42DRAFT_408373</name>
</gene>
<sequence length="625" mass="71482">MIQYLIAQWDYAAEGEFELSFKEGDRIKLLEKHNDDWWEGELNDTIGFFPANRIALEQPSSLLIDTEQVPPTHNIAKTTSLPLQQSDSSVTSPPVPVQFSASRPSSQQDISLDLPPGWSHAYDDDGTIYYFHEDTGETRWDPPSSLLQQKQQQQQQQLSQQKYQHSAPRPPPRTSSTQPSSLIAPSTVQTDDSELEHTFHHLDREAMKKLALERLDVDSIRYQGYVQMKMVSSGGKLSSWKMYYALLLEGFLLLYKETHVKNRKKMATILPVGSFDLDGCHIDPAGKQDTKRKHAFMITIPPPRQQVTLYIQTATDKECAAWLDAIMRELIRRKEGQAQDSDILQLLHALTLDEEKMKINKKMNKNMDSDDKQDNPISPEGRPSKKLNWFSGAGAGSGSASARYSKHQKSQVRTMDKQVASSSDGKSDIFGGFLYLEDDQQVPLVVRQCIDQVESRGLESVGIYRLSGPASTIQKYRTAYNRRESVNLAVEHDINVATGLLKLYFRELKNPLFTFEYYDWFIDAARISDYDDRMYQIKSIIHVLPKENYTVLEYLMRHLHQVSLYSDINKMETSNLALIFSVGLLRTPQDDMTSIMHTDLQSKTVEAIIQQVDWFFEVDQDDETS</sequence>
<dbReference type="InterPro" id="IPR050729">
    <property type="entry name" value="Rho-GAP"/>
</dbReference>
<evidence type="ECO:0000256" key="3">
    <source>
        <dbReference type="PROSITE-ProRule" id="PRU00192"/>
    </source>
</evidence>
<protein>
    <recommendedName>
        <fullName evidence="11">Rho GTPase activation protein</fullName>
    </recommendedName>
</protein>
<dbReference type="SMART" id="SM00326">
    <property type="entry name" value="SH3"/>
    <property type="match status" value="1"/>
</dbReference>
<dbReference type="Pfam" id="PF00169">
    <property type="entry name" value="PH"/>
    <property type="match status" value="1"/>
</dbReference>
<dbReference type="PANTHER" id="PTHR23176:SF129">
    <property type="entry name" value="RHO GTPASE ACTIVATING PROTEIN AT 16F, ISOFORM E-RELATED"/>
    <property type="match status" value="1"/>
</dbReference>
<dbReference type="PRINTS" id="PR00452">
    <property type="entry name" value="SH3DOMAIN"/>
</dbReference>
<dbReference type="CDD" id="cd00159">
    <property type="entry name" value="RhoGAP"/>
    <property type="match status" value="1"/>
</dbReference>
<keyword evidence="10" id="KW-1185">Reference proteome</keyword>
<dbReference type="PROSITE" id="PS50002">
    <property type="entry name" value="SH3"/>
    <property type="match status" value="1"/>
</dbReference>
<evidence type="ECO:0000256" key="2">
    <source>
        <dbReference type="ARBA" id="ARBA00022468"/>
    </source>
</evidence>
<dbReference type="GO" id="GO:0005096">
    <property type="term" value="F:GTPase activator activity"/>
    <property type="evidence" value="ECO:0007669"/>
    <property type="project" value="UniProtKB-KW"/>
</dbReference>
<dbReference type="InterPro" id="IPR001849">
    <property type="entry name" value="PH_domain"/>
</dbReference>
<dbReference type="SUPFAM" id="SSF48350">
    <property type="entry name" value="GTPase activation domain, GAP"/>
    <property type="match status" value="1"/>
</dbReference>
<feature type="domain" description="Rho-GAP" evidence="8">
    <location>
        <begin position="434"/>
        <end position="616"/>
    </location>
</feature>
<feature type="domain" description="PH" evidence="6">
    <location>
        <begin position="219"/>
        <end position="331"/>
    </location>
</feature>
<dbReference type="InterPro" id="IPR001452">
    <property type="entry name" value="SH3_domain"/>
</dbReference>
<dbReference type="PANTHER" id="PTHR23176">
    <property type="entry name" value="RHO/RAC/CDC GTPASE-ACTIVATING PROTEIN"/>
    <property type="match status" value="1"/>
</dbReference>
<dbReference type="EMBL" id="MCGE01000006">
    <property type="protein sequence ID" value="ORZ20277.1"/>
    <property type="molecule type" value="Genomic_DNA"/>
</dbReference>
<dbReference type="STRING" id="90262.A0A1X2IPU6"/>
<dbReference type="PROSITE" id="PS50020">
    <property type="entry name" value="WW_DOMAIN_2"/>
    <property type="match status" value="1"/>
</dbReference>
<comment type="caution">
    <text evidence="9">The sequence shown here is derived from an EMBL/GenBank/DDBJ whole genome shotgun (WGS) entry which is preliminary data.</text>
</comment>
<dbReference type="SMART" id="SM00456">
    <property type="entry name" value="WW"/>
    <property type="match status" value="1"/>
</dbReference>
<dbReference type="PROSITE" id="PS50003">
    <property type="entry name" value="PH_DOMAIN"/>
    <property type="match status" value="1"/>
</dbReference>
<dbReference type="InterPro" id="IPR001202">
    <property type="entry name" value="WW_dom"/>
</dbReference>
<evidence type="ECO:0000259" key="5">
    <source>
        <dbReference type="PROSITE" id="PS50002"/>
    </source>
</evidence>
<dbReference type="InterPro" id="IPR000198">
    <property type="entry name" value="RhoGAP_dom"/>
</dbReference>
<feature type="domain" description="SH3" evidence="5">
    <location>
        <begin position="1"/>
        <end position="59"/>
    </location>
</feature>
<dbReference type="CDD" id="cd00201">
    <property type="entry name" value="WW"/>
    <property type="match status" value="1"/>
</dbReference>
<keyword evidence="2" id="KW-0343">GTPase activation</keyword>
<feature type="region of interest" description="Disordered" evidence="4">
    <location>
        <begin position="139"/>
        <end position="191"/>
    </location>
</feature>
<evidence type="ECO:0008006" key="11">
    <source>
        <dbReference type="Google" id="ProtNLM"/>
    </source>
</evidence>
<dbReference type="GO" id="GO:0005737">
    <property type="term" value="C:cytoplasm"/>
    <property type="evidence" value="ECO:0007669"/>
    <property type="project" value="TreeGrafter"/>
</dbReference>
<feature type="domain" description="WW" evidence="7">
    <location>
        <begin position="112"/>
        <end position="145"/>
    </location>
</feature>
<organism evidence="9 10">
    <name type="scientific">Absidia repens</name>
    <dbReference type="NCBI Taxonomy" id="90262"/>
    <lineage>
        <taxon>Eukaryota</taxon>
        <taxon>Fungi</taxon>
        <taxon>Fungi incertae sedis</taxon>
        <taxon>Mucoromycota</taxon>
        <taxon>Mucoromycotina</taxon>
        <taxon>Mucoromycetes</taxon>
        <taxon>Mucorales</taxon>
        <taxon>Cunninghamellaceae</taxon>
        <taxon>Absidia</taxon>
    </lineage>
</organism>
<evidence type="ECO:0000256" key="1">
    <source>
        <dbReference type="ARBA" id="ARBA00022443"/>
    </source>
</evidence>
<evidence type="ECO:0000259" key="6">
    <source>
        <dbReference type="PROSITE" id="PS50003"/>
    </source>
</evidence>
<evidence type="ECO:0000259" key="8">
    <source>
        <dbReference type="PROSITE" id="PS50238"/>
    </source>
</evidence>
<dbReference type="InterPro" id="IPR011993">
    <property type="entry name" value="PH-like_dom_sf"/>
</dbReference>
<dbReference type="Gene3D" id="1.10.555.10">
    <property type="entry name" value="Rho GTPase activation protein"/>
    <property type="match status" value="1"/>
</dbReference>
<dbReference type="CDD" id="cd00174">
    <property type="entry name" value="SH3"/>
    <property type="match status" value="1"/>
</dbReference>
<evidence type="ECO:0000313" key="9">
    <source>
        <dbReference type="EMBL" id="ORZ20277.1"/>
    </source>
</evidence>
<feature type="compositionally biased region" description="Basic and acidic residues" evidence="4">
    <location>
        <begin position="365"/>
        <end position="374"/>
    </location>
</feature>
<dbReference type="AlphaFoldDB" id="A0A1X2IPU6"/>
<feature type="region of interest" description="Disordered" evidence="4">
    <location>
        <begin position="80"/>
        <end position="118"/>
    </location>
</feature>
<dbReference type="Gene3D" id="2.30.30.40">
    <property type="entry name" value="SH3 Domains"/>
    <property type="match status" value="1"/>
</dbReference>
<reference evidence="9 10" key="1">
    <citation type="submission" date="2016-07" db="EMBL/GenBank/DDBJ databases">
        <title>Pervasive Adenine N6-methylation of Active Genes in Fungi.</title>
        <authorList>
            <consortium name="DOE Joint Genome Institute"/>
            <person name="Mondo S.J."/>
            <person name="Dannebaum R.O."/>
            <person name="Kuo R.C."/>
            <person name="Labutti K."/>
            <person name="Haridas S."/>
            <person name="Kuo A."/>
            <person name="Salamov A."/>
            <person name="Ahrendt S.R."/>
            <person name="Lipzen A."/>
            <person name="Sullivan W."/>
            <person name="Andreopoulos W.B."/>
            <person name="Clum A."/>
            <person name="Lindquist E."/>
            <person name="Daum C."/>
            <person name="Ramamoorthy G.K."/>
            <person name="Gryganskyi A."/>
            <person name="Culley D."/>
            <person name="Magnuson J.K."/>
            <person name="James T.Y."/>
            <person name="O'Malley M.A."/>
            <person name="Stajich J.E."/>
            <person name="Spatafora J.W."/>
            <person name="Visel A."/>
            <person name="Grigoriev I.V."/>
        </authorList>
    </citation>
    <scope>NUCLEOTIDE SEQUENCE [LARGE SCALE GENOMIC DNA]</scope>
    <source>
        <strain evidence="9 10">NRRL 1336</strain>
    </source>
</reference>
<dbReference type="Pfam" id="PF00018">
    <property type="entry name" value="SH3_1"/>
    <property type="match status" value="1"/>
</dbReference>
<dbReference type="SMART" id="SM00233">
    <property type="entry name" value="PH"/>
    <property type="match status" value="1"/>
</dbReference>
<dbReference type="Pfam" id="PF00620">
    <property type="entry name" value="RhoGAP"/>
    <property type="match status" value="1"/>
</dbReference>
<dbReference type="OrthoDB" id="79452at2759"/>
<dbReference type="SMART" id="SM00324">
    <property type="entry name" value="RhoGAP"/>
    <property type="match status" value="1"/>
</dbReference>
<dbReference type="Gene3D" id="2.20.70.10">
    <property type="match status" value="1"/>
</dbReference>
<evidence type="ECO:0000313" key="10">
    <source>
        <dbReference type="Proteomes" id="UP000193560"/>
    </source>
</evidence>
<dbReference type="SUPFAM" id="SSF50044">
    <property type="entry name" value="SH3-domain"/>
    <property type="match status" value="1"/>
</dbReference>
<dbReference type="PROSITE" id="PS01159">
    <property type="entry name" value="WW_DOMAIN_1"/>
    <property type="match status" value="1"/>
</dbReference>
<dbReference type="GO" id="GO:0007165">
    <property type="term" value="P:signal transduction"/>
    <property type="evidence" value="ECO:0007669"/>
    <property type="project" value="InterPro"/>
</dbReference>
<feature type="region of interest" description="Disordered" evidence="4">
    <location>
        <begin position="363"/>
        <end position="424"/>
    </location>
</feature>
<accession>A0A1X2IPU6</accession>
<evidence type="ECO:0000259" key="7">
    <source>
        <dbReference type="PROSITE" id="PS50020"/>
    </source>
</evidence>
<dbReference type="Gene3D" id="2.30.29.30">
    <property type="entry name" value="Pleckstrin-homology domain (PH domain)/Phosphotyrosine-binding domain (PTB)"/>
    <property type="match status" value="1"/>
</dbReference>
<dbReference type="Pfam" id="PF00397">
    <property type="entry name" value="WW"/>
    <property type="match status" value="1"/>
</dbReference>
<dbReference type="PROSITE" id="PS50238">
    <property type="entry name" value="RHOGAP"/>
    <property type="match status" value="1"/>
</dbReference>
<dbReference type="InterPro" id="IPR008936">
    <property type="entry name" value="Rho_GTPase_activation_prot"/>
</dbReference>
<dbReference type="Proteomes" id="UP000193560">
    <property type="component" value="Unassembled WGS sequence"/>
</dbReference>
<dbReference type="SUPFAM" id="SSF50729">
    <property type="entry name" value="PH domain-like"/>
    <property type="match status" value="1"/>
</dbReference>
<keyword evidence="1 3" id="KW-0728">SH3 domain</keyword>
<feature type="compositionally biased region" description="Low complexity" evidence="4">
    <location>
        <begin position="84"/>
        <end position="100"/>
    </location>
</feature>
<dbReference type="InterPro" id="IPR036028">
    <property type="entry name" value="SH3-like_dom_sf"/>
</dbReference>
<name>A0A1X2IPU6_9FUNG</name>
<feature type="compositionally biased region" description="Low complexity" evidence="4">
    <location>
        <begin position="144"/>
        <end position="162"/>
    </location>
</feature>
<dbReference type="CDD" id="cd00821">
    <property type="entry name" value="PH"/>
    <property type="match status" value="1"/>
</dbReference>